<reference evidence="2" key="1">
    <citation type="submission" date="2023-01" db="EMBL/GenBank/DDBJ databases">
        <title>The diversity of Class Acidimicrobiia in South China Sea sediment environments and the proposal of Iamia marina sp. nov., a novel species of the genus Iamia.</title>
        <authorList>
            <person name="He Y."/>
            <person name="Tian X."/>
        </authorList>
    </citation>
    <scope>NUCLEOTIDE SEQUENCE</scope>
    <source>
        <strain evidence="2">DSM 19957</strain>
    </source>
</reference>
<gene>
    <name evidence="2" type="ORF">PO878_11960</name>
</gene>
<name>A0AAF0BTU4_9ACTN</name>
<protein>
    <submittedName>
        <fullName evidence="2">YggT family protein</fullName>
    </submittedName>
</protein>
<dbReference type="Pfam" id="PF02325">
    <property type="entry name" value="CCB3_YggT"/>
    <property type="match status" value="1"/>
</dbReference>
<dbReference type="InterPro" id="IPR003425">
    <property type="entry name" value="CCB3/YggT"/>
</dbReference>
<evidence type="ECO:0000256" key="1">
    <source>
        <dbReference type="SAM" id="Phobius"/>
    </source>
</evidence>
<evidence type="ECO:0000313" key="3">
    <source>
        <dbReference type="Proteomes" id="UP001216390"/>
    </source>
</evidence>
<keyword evidence="1" id="KW-1133">Transmembrane helix</keyword>
<dbReference type="RefSeq" id="WP_272734738.1">
    <property type="nucleotide sequence ID" value="NZ_CP116942.1"/>
</dbReference>
<accession>A0AAF0BTU4</accession>
<dbReference type="Proteomes" id="UP001216390">
    <property type="component" value="Chromosome"/>
</dbReference>
<dbReference type="GO" id="GO:0016020">
    <property type="term" value="C:membrane"/>
    <property type="evidence" value="ECO:0007669"/>
    <property type="project" value="InterPro"/>
</dbReference>
<keyword evidence="1" id="KW-0812">Transmembrane</keyword>
<dbReference type="KEGG" id="ima:PO878_11960"/>
<keyword evidence="1" id="KW-0472">Membrane</keyword>
<feature type="transmembrane region" description="Helical" evidence="1">
    <location>
        <begin position="63"/>
        <end position="86"/>
    </location>
</feature>
<dbReference type="AlphaFoldDB" id="A0AAF0BTU4"/>
<sequence length="87" mass="9178">MDAIVPLLCLALLGYQLVILGAIIVSWFPLEPGSALEGVRNGLRTVTEPVLGPVRRALPPVRLGGMALDLSPIIVLIGLQVLQAIIC</sequence>
<keyword evidence="3" id="KW-1185">Reference proteome</keyword>
<evidence type="ECO:0000313" key="2">
    <source>
        <dbReference type="EMBL" id="WCO65213.1"/>
    </source>
</evidence>
<organism evidence="2 3">
    <name type="scientific">Iamia majanohamensis</name>
    <dbReference type="NCBI Taxonomy" id="467976"/>
    <lineage>
        <taxon>Bacteria</taxon>
        <taxon>Bacillati</taxon>
        <taxon>Actinomycetota</taxon>
        <taxon>Acidimicrobiia</taxon>
        <taxon>Acidimicrobiales</taxon>
        <taxon>Iamiaceae</taxon>
        <taxon>Iamia</taxon>
    </lineage>
</organism>
<dbReference type="EMBL" id="CP116942">
    <property type="protein sequence ID" value="WCO65213.1"/>
    <property type="molecule type" value="Genomic_DNA"/>
</dbReference>
<proteinExistence type="predicted"/>
<feature type="transmembrane region" description="Helical" evidence="1">
    <location>
        <begin position="7"/>
        <end position="28"/>
    </location>
</feature>